<organism evidence="5 6">
    <name type="scientific">Polyangium mundeleinium</name>
    <dbReference type="NCBI Taxonomy" id="2995306"/>
    <lineage>
        <taxon>Bacteria</taxon>
        <taxon>Pseudomonadati</taxon>
        <taxon>Myxococcota</taxon>
        <taxon>Polyangia</taxon>
        <taxon>Polyangiales</taxon>
        <taxon>Polyangiaceae</taxon>
        <taxon>Polyangium</taxon>
    </lineage>
</organism>
<dbReference type="SUPFAM" id="SSF54909">
    <property type="entry name" value="Dimeric alpha+beta barrel"/>
    <property type="match status" value="1"/>
</dbReference>
<comment type="caution">
    <text evidence="5">The sequence shown here is derived from an EMBL/GenBank/DDBJ whole genome shotgun (WGS) entry which is preliminary data.</text>
</comment>
<dbReference type="RefSeq" id="WP_271919679.1">
    <property type="nucleotide sequence ID" value="NZ_JAQNDO010000001.1"/>
</dbReference>
<accession>A0ABT5EPN3</accession>
<evidence type="ECO:0000256" key="2">
    <source>
        <dbReference type="ARBA" id="ARBA00022723"/>
    </source>
</evidence>
<dbReference type="Gene3D" id="3.30.70.1030">
    <property type="entry name" value="Apc35880, domain 1"/>
    <property type="match status" value="1"/>
</dbReference>
<sequence length="259" mass="28493">MSEATPGGRPAGHGHGQGSEDLPSIDVSERGAPRDGQPQTMDRRLFMQLLVYQVPGLSKLSELRTHAQAIRSAIKSKGAGAVVYEDVNDPHSFGLLTWSEDPGAFVEVVRPALVESGPAVSLRPDMTMLGRTYSTGYEQDLEYWLLRRPAETVANPAWPWAVWYPLRRSGAFAKLEPREQGSILREHGTIGKAYGAKDLAHDIRLACHGLDARDNEFVIGLVGKELHPLSHIVQGMRKTRQTSEFISQMGPFFVGRVLG</sequence>
<evidence type="ECO:0000256" key="3">
    <source>
        <dbReference type="ARBA" id="ARBA00023004"/>
    </source>
</evidence>
<dbReference type="Pfam" id="PF06778">
    <property type="entry name" value="Chlor_dismutase"/>
    <property type="match status" value="1"/>
</dbReference>
<dbReference type="InterPro" id="IPR010644">
    <property type="entry name" value="ChdC/CLD"/>
</dbReference>
<evidence type="ECO:0000313" key="5">
    <source>
        <dbReference type="EMBL" id="MDC0743794.1"/>
    </source>
</evidence>
<keyword evidence="6" id="KW-1185">Reference proteome</keyword>
<evidence type="ECO:0000256" key="1">
    <source>
        <dbReference type="ARBA" id="ARBA00022617"/>
    </source>
</evidence>
<dbReference type="Proteomes" id="UP001221411">
    <property type="component" value="Unassembled WGS sequence"/>
</dbReference>
<dbReference type="InterPro" id="IPR011008">
    <property type="entry name" value="Dimeric_a/b-barrel"/>
</dbReference>
<keyword evidence="2" id="KW-0479">Metal-binding</keyword>
<reference evidence="5 6" key="1">
    <citation type="submission" date="2022-11" db="EMBL/GenBank/DDBJ databases">
        <title>Minimal conservation of predation-associated metabolite biosynthetic gene clusters underscores biosynthetic potential of Myxococcota including descriptions for ten novel species: Archangium lansinium sp. nov., Myxococcus landrumus sp. nov., Nannocystis bai.</title>
        <authorList>
            <person name="Ahearne A."/>
            <person name="Stevens C."/>
            <person name="Dowd S."/>
        </authorList>
    </citation>
    <scope>NUCLEOTIDE SEQUENCE [LARGE SCALE GENOMIC DNA]</scope>
    <source>
        <strain evidence="5 6">RJM3</strain>
    </source>
</reference>
<evidence type="ECO:0000313" key="6">
    <source>
        <dbReference type="Proteomes" id="UP001221411"/>
    </source>
</evidence>
<keyword evidence="3" id="KW-0408">Iron</keyword>
<gene>
    <name evidence="5" type="ORF">POL67_20870</name>
</gene>
<keyword evidence="1" id="KW-0349">Heme</keyword>
<name>A0ABT5EPN3_9BACT</name>
<feature type="region of interest" description="Disordered" evidence="4">
    <location>
        <begin position="1"/>
        <end position="39"/>
    </location>
</feature>
<protein>
    <submittedName>
        <fullName evidence="5">Chlorite dismutase family protein</fullName>
    </submittedName>
</protein>
<evidence type="ECO:0000256" key="4">
    <source>
        <dbReference type="SAM" id="MobiDB-lite"/>
    </source>
</evidence>
<dbReference type="EMBL" id="JAQNDO010000001">
    <property type="protein sequence ID" value="MDC0743794.1"/>
    <property type="molecule type" value="Genomic_DNA"/>
</dbReference>
<proteinExistence type="predicted"/>